<dbReference type="GO" id="GO:0000993">
    <property type="term" value="F:RNA polymerase II complex binding"/>
    <property type="evidence" value="ECO:0007669"/>
    <property type="project" value="InterPro"/>
</dbReference>
<dbReference type="Gene3D" id="1.25.40.90">
    <property type="match status" value="1"/>
</dbReference>
<dbReference type="Pfam" id="PF21936">
    <property type="entry name" value="Pcf11_C"/>
    <property type="match status" value="1"/>
</dbReference>
<dbReference type="AlphaFoldDB" id="A0A5N5QZJ4"/>
<dbReference type="InterPro" id="IPR006569">
    <property type="entry name" value="CID_dom"/>
</dbReference>
<dbReference type="GO" id="GO:0006369">
    <property type="term" value="P:termination of RNA polymerase II transcription"/>
    <property type="evidence" value="ECO:0007669"/>
    <property type="project" value="InterPro"/>
</dbReference>
<feature type="region of interest" description="Disordered" evidence="1">
    <location>
        <begin position="272"/>
        <end position="324"/>
    </location>
</feature>
<reference evidence="3 4" key="1">
    <citation type="journal article" date="2019" name="Fungal Biol. Biotechnol.">
        <title>Draft genome sequence of fastidious pathogen Ceratobasidium theobromae, which causes vascular-streak dieback in Theobroma cacao.</title>
        <authorList>
            <person name="Ali S.S."/>
            <person name="Asman A."/>
            <person name="Shao J."/>
            <person name="Firmansyah A.P."/>
            <person name="Susilo A.W."/>
            <person name="Rosmana A."/>
            <person name="McMahon P."/>
            <person name="Junaid M."/>
            <person name="Guest D."/>
            <person name="Kheng T.Y."/>
            <person name="Meinhardt L.W."/>
            <person name="Bailey B.A."/>
        </authorList>
    </citation>
    <scope>NUCLEOTIDE SEQUENCE [LARGE SCALE GENOMIC DNA]</scope>
    <source>
        <strain evidence="3 4">CT2</strain>
    </source>
</reference>
<organism evidence="3 4">
    <name type="scientific">Ceratobasidium theobromae</name>
    <dbReference type="NCBI Taxonomy" id="1582974"/>
    <lineage>
        <taxon>Eukaryota</taxon>
        <taxon>Fungi</taxon>
        <taxon>Dikarya</taxon>
        <taxon>Basidiomycota</taxon>
        <taxon>Agaricomycotina</taxon>
        <taxon>Agaricomycetes</taxon>
        <taxon>Cantharellales</taxon>
        <taxon>Ceratobasidiaceae</taxon>
        <taxon>Ceratobasidium</taxon>
    </lineage>
</organism>
<evidence type="ECO:0000259" key="2">
    <source>
        <dbReference type="PROSITE" id="PS51391"/>
    </source>
</evidence>
<dbReference type="SMART" id="SM00582">
    <property type="entry name" value="RPR"/>
    <property type="match status" value="1"/>
</dbReference>
<dbReference type="GO" id="GO:0003729">
    <property type="term" value="F:mRNA binding"/>
    <property type="evidence" value="ECO:0007669"/>
    <property type="project" value="InterPro"/>
</dbReference>
<dbReference type="Proteomes" id="UP000383932">
    <property type="component" value="Unassembled WGS sequence"/>
</dbReference>
<dbReference type="FunFam" id="1.25.40.90:FF:000016">
    <property type="entry name" value="mRNA cleavage factor complex component Pcf11"/>
    <property type="match status" value="1"/>
</dbReference>
<dbReference type="GO" id="GO:0031124">
    <property type="term" value="P:mRNA 3'-end processing"/>
    <property type="evidence" value="ECO:0007669"/>
    <property type="project" value="InterPro"/>
</dbReference>
<gene>
    <name evidence="3" type="ORF">CTheo_261</name>
</gene>
<dbReference type="InterPro" id="IPR047415">
    <property type="entry name" value="Pcf11_CID"/>
</dbReference>
<feature type="domain" description="CID" evidence="2">
    <location>
        <begin position="53"/>
        <end position="189"/>
    </location>
</feature>
<dbReference type="EMBL" id="SSOP01000002">
    <property type="protein sequence ID" value="KAB5596276.1"/>
    <property type="molecule type" value="Genomic_DNA"/>
</dbReference>
<sequence length="663" mass="72829">MAYVRGYQNPHIGGSHAQAYPPINPHPPVNHYPQAYYQQQPPQPAPFPDNIRDPIAFHHLFNEQLATLTFNSKAIIQHLGYISKMYANSPMSAVIAESIERQIQRVPPAIKLPPFYLLDSIAKNIGQPYISHFTNFIVRLFLDTYHHVDAPTRGKMEEMLVTWRTAQYGRELFGPNAQVTIERGVWGSGAADADGVAGPSKAKPNVNQVLLELDVTLSSKERMLAANPADQETASHIDVLVQLRSLVQSRTVSDEELAAILTQLRNLAKTSAASLPLPPPPPTPAPTPQYSYPQSQPQPQPPISYYQKPPSHTSTPLPLPPAPSFDLAAILKSASSTPTPPVPVEVPKQPAAAPTPVIPSDLLKNLISAGLLTLPPPSDQAPALAPIKQEPTIPRRSEEYDDVILGLDVQLTPASIQRERPQMANMLYNRLPLQCKQCAMRFPAGEAGKKSMENHLDLHFKQNRKASQNTGRGHSRGWFVSRDDWIHGDRDAGESVTTVKAQAAAAEERLAKLRASYVVVPPGEEAKPAVCPICKESIKSEYLEDDEEWVWRNAVNVKGQVRSRLRVRSDTRLNMPLPTHSQIYHATCYDETGQASSLASRLRLEMGASNSRSRSRSLTPERLPATPLTHSPGGVGRLAGLKRKAEDVAVKLEPGSSPKRIAA</sequence>
<feature type="region of interest" description="Disordered" evidence="1">
    <location>
        <begin position="606"/>
        <end position="640"/>
    </location>
</feature>
<evidence type="ECO:0000256" key="1">
    <source>
        <dbReference type="SAM" id="MobiDB-lite"/>
    </source>
</evidence>
<keyword evidence="4" id="KW-1185">Reference proteome</keyword>
<protein>
    <submittedName>
        <fullName evidence="3">CID (CTD-interacting domain) domain containing protein</fullName>
    </submittedName>
</protein>
<evidence type="ECO:0000313" key="3">
    <source>
        <dbReference type="EMBL" id="KAB5596276.1"/>
    </source>
</evidence>
<evidence type="ECO:0000313" key="4">
    <source>
        <dbReference type="Proteomes" id="UP000383932"/>
    </source>
</evidence>
<dbReference type="InterPro" id="IPR054127">
    <property type="entry name" value="Pcf11_C"/>
</dbReference>
<proteinExistence type="predicted"/>
<dbReference type="OrthoDB" id="2129491at2759"/>
<dbReference type="InterPro" id="IPR008942">
    <property type="entry name" value="ENTH_VHS"/>
</dbReference>
<dbReference type="PANTHER" id="PTHR15921:SF3">
    <property type="entry name" value="PRE-MRNA CLEAVAGE COMPLEX 2 PROTEIN PCF11"/>
    <property type="match status" value="1"/>
</dbReference>
<accession>A0A5N5QZJ4</accession>
<dbReference type="GO" id="GO:0005849">
    <property type="term" value="C:mRNA cleavage factor complex"/>
    <property type="evidence" value="ECO:0007669"/>
    <property type="project" value="TreeGrafter"/>
</dbReference>
<dbReference type="PROSITE" id="PS51391">
    <property type="entry name" value="CID"/>
    <property type="match status" value="1"/>
</dbReference>
<feature type="compositionally biased region" description="Polar residues" evidence="1">
    <location>
        <begin position="608"/>
        <end position="618"/>
    </location>
</feature>
<dbReference type="SUPFAM" id="SSF48464">
    <property type="entry name" value="ENTH/VHS domain"/>
    <property type="match status" value="1"/>
</dbReference>
<dbReference type="Pfam" id="PF04818">
    <property type="entry name" value="CID"/>
    <property type="match status" value="1"/>
</dbReference>
<name>A0A5N5QZJ4_9AGAM</name>
<feature type="compositionally biased region" description="Low complexity" evidence="1">
    <location>
        <begin position="303"/>
        <end position="316"/>
    </location>
</feature>
<dbReference type="InterPro" id="IPR045154">
    <property type="entry name" value="PCF11-like"/>
</dbReference>
<dbReference type="CDD" id="cd16982">
    <property type="entry name" value="CID_Pcf11"/>
    <property type="match status" value="1"/>
</dbReference>
<feature type="compositionally biased region" description="Pro residues" evidence="1">
    <location>
        <begin position="276"/>
        <end position="287"/>
    </location>
</feature>
<comment type="caution">
    <text evidence="3">The sequence shown here is derived from an EMBL/GenBank/DDBJ whole genome shotgun (WGS) entry which is preliminary data.</text>
</comment>
<dbReference type="PANTHER" id="PTHR15921">
    <property type="entry name" value="PRE-MRNA CLEAVAGE COMPLEX II"/>
    <property type="match status" value="1"/>
</dbReference>
<dbReference type="GO" id="GO:0005737">
    <property type="term" value="C:cytoplasm"/>
    <property type="evidence" value="ECO:0007669"/>
    <property type="project" value="TreeGrafter"/>
</dbReference>